<dbReference type="NCBIfam" id="NF002798">
    <property type="entry name" value="PRK02939.1"/>
    <property type="match status" value="1"/>
</dbReference>
<dbReference type="Pfam" id="PF06788">
    <property type="entry name" value="UPF0257"/>
    <property type="match status" value="1"/>
</dbReference>
<reference evidence="7 8" key="1">
    <citation type="submission" date="2024-01" db="EMBL/GenBank/DDBJ databases">
        <title>Pseudocitrobacter sp. Endophytic strain Cyp-38L.</title>
        <authorList>
            <person name="Amer M.A."/>
            <person name="Hamed S.M."/>
        </authorList>
    </citation>
    <scope>NUCLEOTIDE SEQUENCE [LARGE SCALE GENOMIC DNA]</scope>
    <source>
        <strain evidence="7 8">Cyp38S</strain>
    </source>
</reference>
<gene>
    <name evidence="7" type="ORF">VSR74_02705</name>
</gene>
<evidence type="ECO:0000256" key="1">
    <source>
        <dbReference type="ARBA" id="ARBA00022475"/>
    </source>
</evidence>
<evidence type="ECO:0000256" key="5">
    <source>
        <dbReference type="ARBA" id="ARBA00023288"/>
    </source>
</evidence>
<comment type="subcellular location">
    <subcellularLocation>
        <location evidence="6">Cell membrane</location>
        <topology evidence="6">Lipid-anchor</topology>
    </subcellularLocation>
</comment>
<evidence type="ECO:0000313" key="7">
    <source>
        <dbReference type="EMBL" id="MEO3988739.1"/>
    </source>
</evidence>
<sequence>MKRLLLLTPLLVLLAGCDKNDSPAAFSPEMASFSNEFDFDPLRGPVKDFSQTLMNEKGEVAKRVSGRMSEEGCFDVLEFHDLENETGATLVLDANYYVDGITQEKKVRLQGKCQLAELPAAGVAWETNDEGFVVKSLSKDREVEYQYDKEGYPLGKTSQTKGDTLAIMSTPSEDPRKKLDYTSVTLFNKQPVGNVKQRCDYDRHDNPLNCELEMIDMSVNPATTLRYTIKNVIDYY</sequence>
<name>A0ABV0HDZ8_9ENTR</name>
<keyword evidence="5 6" id="KW-0449">Lipoprotein</keyword>
<dbReference type="Proteomes" id="UP001444146">
    <property type="component" value="Unassembled WGS sequence"/>
</dbReference>
<dbReference type="InterPro" id="IPR010646">
    <property type="entry name" value="UPF0257"/>
</dbReference>
<dbReference type="HAMAP" id="MF_01065">
    <property type="entry name" value="UPF0257"/>
    <property type="match status" value="1"/>
</dbReference>
<keyword evidence="1 6" id="KW-1003">Cell membrane</keyword>
<evidence type="ECO:0000256" key="6">
    <source>
        <dbReference type="HAMAP-Rule" id="MF_01065"/>
    </source>
</evidence>
<protein>
    <recommendedName>
        <fullName evidence="6">UPF0257 lipoprotein VSR74_02705</fullName>
    </recommendedName>
</protein>
<keyword evidence="4" id="KW-0564">Palmitate</keyword>
<keyword evidence="3 6" id="KW-0472">Membrane</keyword>
<dbReference type="RefSeq" id="WP_347793273.1">
    <property type="nucleotide sequence ID" value="NZ_JAYMYY010000001.1"/>
</dbReference>
<dbReference type="EMBL" id="JAYMYY010000001">
    <property type="protein sequence ID" value="MEO3988739.1"/>
    <property type="molecule type" value="Genomic_DNA"/>
</dbReference>
<comment type="caution">
    <text evidence="7">The sequence shown here is derived from an EMBL/GenBank/DDBJ whole genome shotgun (WGS) entry which is preliminary data.</text>
</comment>
<keyword evidence="2 6" id="KW-0732">Signal</keyword>
<dbReference type="PROSITE" id="PS51257">
    <property type="entry name" value="PROKAR_LIPOPROTEIN"/>
    <property type="match status" value="1"/>
</dbReference>
<comment type="similarity">
    <text evidence="6">Belongs to the UPF0257 family.</text>
</comment>
<evidence type="ECO:0000313" key="8">
    <source>
        <dbReference type="Proteomes" id="UP001444146"/>
    </source>
</evidence>
<evidence type="ECO:0000256" key="4">
    <source>
        <dbReference type="ARBA" id="ARBA00023139"/>
    </source>
</evidence>
<keyword evidence="8" id="KW-1185">Reference proteome</keyword>
<organism evidence="7 8">
    <name type="scientific">Pseudocitrobacter cyperus</name>
    <dbReference type="NCBI Taxonomy" id="3112843"/>
    <lineage>
        <taxon>Bacteria</taxon>
        <taxon>Pseudomonadati</taxon>
        <taxon>Pseudomonadota</taxon>
        <taxon>Gammaproteobacteria</taxon>
        <taxon>Enterobacterales</taxon>
        <taxon>Enterobacteriaceae</taxon>
        <taxon>Pseudocitrobacter</taxon>
    </lineage>
</organism>
<evidence type="ECO:0000256" key="3">
    <source>
        <dbReference type="ARBA" id="ARBA00023136"/>
    </source>
</evidence>
<proteinExistence type="inferred from homology"/>
<evidence type="ECO:0000256" key="2">
    <source>
        <dbReference type="ARBA" id="ARBA00022729"/>
    </source>
</evidence>
<accession>A0ABV0HDZ8</accession>